<reference evidence="2" key="1">
    <citation type="submission" date="2015-04" db="UniProtKB">
        <authorList>
            <consortium name="EnsemblPlants"/>
        </authorList>
    </citation>
    <scope>IDENTIFICATION</scope>
</reference>
<dbReference type="AlphaFoldDB" id="A0A0E0L922"/>
<proteinExistence type="predicted"/>
<dbReference type="EnsemblPlants" id="OPUNC06G06220.5">
    <property type="protein sequence ID" value="OPUNC06G06220.5"/>
    <property type="gene ID" value="OPUNC06G06220"/>
</dbReference>
<evidence type="ECO:0000313" key="2">
    <source>
        <dbReference type="EnsemblPlants" id="OPUNC06G06220.5"/>
    </source>
</evidence>
<reference evidence="2" key="2">
    <citation type="submission" date="2018-05" db="EMBL/GenBank/DDBJ databases">
        <title>OpunRS2 (Oryza punctata Reference Sequence Version 2).</title>
        <authorList>
            <person name="Zhang J."/>
            <person name="Kudrna D."/>
            <person name="Lee S."/>
            <person name="Talag J."/>
            <person name="Welchert J."/>
            <person name="Wing R.A."/>
        </authorList>
    </citation>
    <scope>NUCLEOTIDE SEQUENCE [LARGE SCALE GENOMIC DNA]</scope>
</reference>
<sequence length="73" mass="8016">MLLDLSHNVEIIERALPPCAAGSYHATLIRPEIRALLPRHQPPSQSSEESGYQLGSAARGSQVLGRKFEYDVS</sequence>
<accession>A0A0E0L922</accession>
<organism evidence="2">
    <name type="scientific">Oryza punctata</name>
    <name type="common">Red rice</name>
    <dbReference type="NCBI Taxonomy" id="4537"/>
    <lineage>
        <taxon>Eukaryota</taxon>
        <taxon>Viridiplantae</taxon>
        <taxon>Streptophyta</taxon>
        <taxon>Embryophyta</taxon>
        <taxon>Tracheophyta</taxon>
        <taxon>Spermatophyta</taxon>
        <taxon>Magnoliopsida</taxon>
        <taxon>Liliopsida</taxon>
        <taxon>Poales</taxon>
        <taxon>Poaceae</taxon>
        <taxon>BOP clade</taxon>
        <taxon>Oryzoideae</taxon>
        <taxon>Oryzeae</taxon>
        <taxon>Oryzinae</taxon>
        <taxon>Oryza</taxon>
    </lineage>
</organism>
<evidence type="ECO:0000256" key="1">
    <source>
        <dbReference type="SAM" id="MobiDB-lite"/>
    </source>
</evidence>
<protein>
    <submittedName>
        <fullName evidence="2">Uncharacterized protein</fullName>
    </submittedName>
</protein>
<dbReference type="Gramene" id="OPUNC06G06220.5">
    <property type="protein sequence ID" value="OPUNC06G06220.5"/>
    <property type="gene ID" value="OPUNC06G06220"/>
</dbReference>
<name>A0A0E0L922_ORYPU</name>
<dbReference type="HOGENOM" id="CLU_2709085_0_0_1"/>
<feature type="region of interest" description="Disordered" evidence="1">
    <location>
        <begin position="37"/>
        <end position="73"/>
    </location>
</feature>
<evidence type="ECO:0000313" key="3">
    <source>
        <dbReference type="Proteomes" id="UP000026962"/>
    </source>
</evidence>
<keyword evidence="3" id="KW-1185">Reference proteome</keyword>
<dbReference type="Proteomes" id="UP000026962">
    <property type="component" value="Chromosome 6"/>
</dbReference>